<evidence type="ECO:0000256" key="1">
    <source>
        <dbReference type="PROSITE-ProRule" id="PRU00047"/>
    </source>
</evidence>
<keyword evidence="1" id="KW-0863">Zinc-finger</keyword>
<dbReference type="InterPro" id="IPR001878">
    <property type="entry name" value="Znf_CCHC"/>
</dbReference>
<feature type="compositionally biased region" description="Basic and acidic residues" evidence="3">
    <location>
        <begin position="47"/>
        <end position="69"/>
    </location>
</feature>
<feature type="compositionally biased region" description="Polar residues" evidence="3">
    <location>
        <begin position="35"/>
        <end position="45"/>
    </location>
</feature>
<feature type="region of interest" description="Disordered" evidence="3">
    <location>
        <begin position="403"/>
        <end position="435"/>
    </location>
</feature>
<dbReference type="PROSITE" id="PS50158">
    <property type="entry name" value="ZF_CCHC"/>
    <property type="match status" value="1"/>
</dbReference>
<feature type="region of interest" description="Disordered" evidence="3">
    <location>
        <begin position="279"/>
        <end position="309"/>
    </location>
</feature>
<dbReference type="FunCoup" id="F0ZFZ0">
    <property type="interactions" value="937"/>
</dbReference>
<sequence>MEISPPITNSDDRANEFDDLVNLQQKQPFKRRNSISDSDMDNATTVVKEDEINKEQDKGHELKKLKTSEDNETNSSAFSPVQIFQNNIEYKKRVEELEKRVIDLEKQLKNSKTCFKGEIEPIFSINLNCIEESKIEYLENFLLNFFKSDFCRRPYESSQENGEIEREYRPHIVNYYYDGFVLDRAGNDRFSDMASSIPYNFTKIPNYFIDKGDIRSNKCLEVEEEKKPSFSGYCFNCLQQGHPVYQCPYTYNHKMVQKNKKEFNELKALQNGRYFETLEGNNNNNNNNSSSDVNNNNETTTSTSIIKEKIESTEEVNTSLNESLEKDESIQKTVNKKAIFVQNTSSTPNKDIEENEKFKENNDYIEFPKDLFHQPENIESEESYYKTYDKDFFKNFINNKSNENDSFNNNTNSNYNNNNNNNNLINNKPTEKDGYNNNYNNNMIYNQNYNYHYSNYNNQYRYNGSYNYNYNYNYNQQQHFQPPPPPPGYHQQQHQHFNEERFRNNDRYRDFYNDNSLEPPGTQRFNKVVAPPAPPKNTAFSNNIIPPPPPPKNNDNNSLNVAPPPPPKNISISKSDNINNNNIEEVSDMDIEDGEC</sequence>
<dbReference type="GO" id="GO:0008270">
    <property type="term" value="F:zinc ion binding"/>
    <property type="evidence" value="ECO:0007669"/>
    <property type="project" value="UniProtKB-KW"/>
</dbReference>
<dbReference type="VEuPathDB" id="AmoebaDB:DICPUDRAFT_77221"/>
<feature type="compositionally biased region" description="Low complexity" evidence="3">
    <location>
        <begin position="281"/>
        <end position="305"/>
    </location>
</feature>
<dbReference type="STRING" id="5786.F0ZFZ0"/>
<dbReference type="KEGG" id="dpp:DICPUDRAFT_77221"/>
<keyword evidence="2" id="KW-0175">Coiled coil</keyword>
<evidence type="ECO:0000256" key="2">
    <source>
        <dbReference type="SAM" id="Coils"/>
    </source>
</evidence>
<dbReference type="eggNOG" id="ENOG502RSPX">
    <property type="taxonomic scope" value="Eukaryota"/>
</dbReference>
<organism evidence="5 6">
    <name type="scientific">Dictyostelium purpureum</name>
    <name type="common">Slime mold</name>
    <dbReference type="NCBI Taxonomy" id="5786"/>
    <lineage>
        <taxon>Eukaryota</taxon>
        <taxon>Amoebozoa</taxon>
        <taxon>Evosea</taxon>
        <taxon>Eumycetozoa</taxon>
        <taxon>Dictyostelia</taxon>
        <taxon>Dictyosteliales</taxon>
        <taxon>Dictyosteliaceae</taxon>
        <taxon>Dictyostelium</taxon>
    </lineage>
</organism>
<dbReference type="InParanoid" id="F0ZFZ0"/>
<dbReference type="EMBL" id="GL871007">
    <property type="protein sequence ID" value="EGC37123.1"/>
    <property type="molecule type" value="Genomic_DNA"/>
</dbReference>
<keyword evidence="1" id="KW-0479">Metal-binding</keyword>
<protein>
    <recommendedName>
        <fullName evidence="4">CCHC-type domain-containing protein</fullName>
    </recommendedName>
</protein>
<dbReference type="Proteomes" id="UP000001064">
    <property type="component" value="Unassembled WGS sequence"/>
</dbReference>
<feature type="region of interest" description="Disordered" evidence="3">
    <location>
        <begin position="24"/>
        <end position="74"/>
    </location>
</feature>
<feature type="compositionally biased region" description="Low complexity" evidence="3">
    <location>
        <begin position="569"/>
        <end position="584"/>
    </location>
</feature>
<dbReference type="OrthoDB" id="21561at2759"/>
<evidence type="ECO:0000259" key="4">
    <source>
        <dbReference type="PROSITE" id="PS50158"/>
    </source>
</evidence>
<feature type="region of interest" description="Disordered" evidence="3">
    <location>
        <begin position="514"/>
        <end position="596"/>
    </location>
</feature>
<keyword evidence="6" id="KW-1185">Reference proteome</keyword>
<proteinExistence type="predicted"/>
<feature type="compositionally biased region" description="Low complexity" evidence="3">
    <location>
        <begin position="403"/>
        <end position="427"/>
    </location>
</feature>
<dbReference type="RefSeq" id="XP_003286326.1">
    <property type="nucleotide sequence ID" value="XM_003286278.1"/>
</dbReference>
<dbReference type="GO" id="GO:0003676">
    <property type="term" value="F:nucleic acid binding"/>
    <property type="evidence" value="ECO:0007669"/>
    <property type="project" value="InterPro"/>
</dbReference>
<feature type="coiled-coil region" evidence="2">
    <location>
        <begin position="87"/>
        <end position="114"/>
    </location>
</feature>
<gene>
    <name evidence="5" type="ORF">DICPUDRAFT_77221</name>
</gene>
<dbReference type="GeneID" id="10503744"/>
<dbReference type="AlphaFoldDB" id="F0ZFZ0"/>
<reference evidence="6" key="1">
    <citation type="journal article" date="2011" name="Genome Biol.">
        <title>Comparative genomics of the social amoebae Dictyostelium discoideum and Dictyostelium purpureum.</title>
        <authorList>
            <consortium name="US DOE Joint Genome Institute (JGI-PGF)"/>
            <person name="Sucgang R."/>
            <person name="Kuo A."/>
            <person name="Tian X."/>
            <person name="Salerno W."/>
            <person name="Parikh A."/>
            <person name="Feasley C.L."/>
            <person name="Dalin E."/>
            <person name="Tu H."/>
            <person name="Huang E."/>
            <person name="Barry K."/>
            <person name="Lindquist E."/>
            <person name="Shapiro H."/>
            <person name="Bruce D."/>
            <person name="Schmutz J."/>
            <person name="Salamov A."/>
            <person name="Fey P."/>
            <person name="Gaudet P."/>
            <person name="Anjard C."/>
            <person name="Babu M.M."/>
            <person name="Basu S."/>
            <person name="Bushmanova Y."/>
            <person name="van der Wel H."/>
            <person name="Katoh-Kurasawa M."/>
            <person name="Dinh C."/>
            <person name="Coutinho P.M."/>
            <person name="Saito T."/>
            <person name="Elias M."/>
            <person name="Schaap P."/>
            <person name="Kay R.R."/>
            <person name="Henrissat B."/>
            <person name="Eichinger L."/>
            <person name="Rivero F."/>
            <person name="Putnam N.H."/>
            <person name="West C.M."/>
            <person name="Loomis W.F."/>
            <person name="Chisholm R.L."/>
            <person name="Shaulsky G."/>
            <person name="Strassmann J.E."/>
            <person name="Queller D.C."/>
            <person name="Kuspa A."/>
            <person name="Grigoriev I.V."/>
        </authorList>
    </citation>
    <scope>NUCLEOTIDE SEQUENCE [LARGE SCALE GENOMIC DNA]</scope>
    <source>
        <strain evidence="6">QSDP1</strain>
    </source>
</reference>
<feature type="domain" description="CCHC-type" evidence="4">
    <location>
        <begin position="234"/>
        <end position="248"/>
    </location>
</feature>
<evidence type="ECO:0000313" key="5">
    <source>
        <dbReference type="EMBL" id="EGC37123.1"/>
    </source>
</evidence>
<name>F0ZFZ0_DICPU</name>
<dbReference type="OMA" id="YPSHERI"/>
<evidence type="ECO:0000313" key="6">
    <source>
        <dbReference type="Proteomes" id="UP000001064"/>
    </source>
</evidence>
<keyword evidence="1" id="KW-0862">Zinc</keyword>
<accession>F0ZFZ0</accession>
<evidence type="ECO:0000256" key="3">
    <source>
        <dbReference type="SAM" id="MobiDB-lite"/>
    </source>
</evidence>
<feature type="compositionally biased region" description="Acidic residues" evidence="3">
    <location>
        <begin position="585"/>
        <end position="596"/>
    </location>
</feature>